<proteinExistence type="inferred from homology"/>
<dbReference type="Proteomes" id="UP000265431">
    <property type="component" value="Unassembled WGS sequence"/>
</dbReference>
<evidence type="ECO:0000259" key="8">
    <source>
        <dbReference type="Pfam" id="PF04039"/>
    </source>
</evidence>
<evidence type="ECO:0000256" key="1">
    <source>
        <dbReference type="ARBA" id="ARBA00004651"/>
    </source>
</evidence>
<evidence type="ECO:0000256" key="7">
    <source>
        <dbReference type="SAM" id="Phobius"/>
    </source>
</evidence>
<dbReference type="OrthoDB" id="2085045at2"/>
<comment type="caution">
    <text evidence="9">The sequence shown here is derived from an EMBL/GenBank/DDBJ whole genome shotgun (WGS) entry which is preliminary data.</text>
</comment>
<keyword evidence="6 7" id="KW-0472">Membrane</keyword>
<dbReference type="AlphaFoldDB" id="A0A399QVW7"/>
<evidence type="ECO:0000256" key="3">
    <source>
        <dbReference type="ARBA" id="ARBA00022475"/>
    </source>
</evidence>
<gene>
    <name evidence="9" type="ORF">D1224_12440</name>
</gene>
<dbReference type="RefSeq" id="WP_119380288.1">
    <property type="nucleotide sequence ID" value="NZ_QWGB01000008.1"/>
</dbReference>
<keyword evidence="3" id="KW-1003">Cell membrane</keyword>
<dbReference type="Pfam" id="PF04039">
    <property type="entry name" value="MnhB"/>
    <property type="match status" value="1"/>
</dbReference>
<feature type="transmembrane region" description="Helical" evidence="7">
    <location>
        <begin position="44"/>
        <end position="64"/>
    </location>
</feature>
<comment type="subcellular location">
    <subcellularLocation>
        <location evidence="1">Cell membrane</location>
        <topology evidence="1">Multi-pass membrane protein</topology>
    </subcellularLocation>
</comment>
<feature type="transmembrane region" description="Helical" evidence="7">
    <location>
        <begin position="12"/>
        <end position="32"/>
    </location>
</feature>
<evidence type="ECO:0000313" key="10">
    <source>
        <dbReference type="Proteomes" id="UP000265431"/>
    </source>
</evidence>
<protein>
    <submittedName>
        <fullName evidence="9">Na(+)/H(+) antiporter subunit B</fullName>
    </submittedName>
</protein>
<dbReference type="GO" id="GO:0005886">
    <property type="term" value="C:plasma membrane"/>
    <property type="evidence" value="ECO:0007669"/>
    <property type="project" value="UniProtKB-SubCell"/>
</dbReference>
<evidence type="ECO:0000313" key="9">
    <source>
        <dbReference type="EMBL" id="RIJ21569.1"/>
    </source>
</evidence>
<accession>A0A399QVW7</accession>
<evidence type="ECO:0000256" key="5">
    <source>
        <dbReference type="ARBA" id="ARBA00022989"/>
    </source>
</evidence>
<comment type="similarity">
    <text evidence="2">Belongs to the CPA3 antiporters (TC 2.A.63) subunit B family.</text>
</comment>
<dbReference type="EMBL" id="QWGB01000008">
    <property type="protein sequence ID" value="RIJ21569.1"/>
    <property type="molecule type" value="Genomic_DNA"/>
</dbReference>
<keyword evidence="4 7" id="KW-0812">Transmembrane</keyword>
<keyword evidence="10" id="KW-1185">Reference proteome</keyword>
<dbReference type="NCBIfam" id="NF009162">
    <property type="entry name" value="PRK12508.1"/>
    <property type="match status" value="1"/>
</dbReference>
<dbReference type="PANTHER" id="PTHR33932">
    <property type="entry name" value="NA(+)/H(+) ANTIPORTER SUBUNIT B"/>
    <property type="match status" value="1"/>
</dbReference>
<organism evidence="9 10">
    <name type="scientific">Henriciella barbarensis</name>
    <dbReference type="NCBI Taxonomy" id="86342"/>
    <lineage>
        <taxon>Bacteria</taxon>
        <taxon>Pseudomonadati</taxon>
        <taxon>Pseudomonadota</taxon>
        <taxon>Alphaproteobacteria</taxon>
        <taxon>Hyphomonadales</taxon>
        <taxon>Hyphomonadaceae</taxon>
        <taxon>Henriciella</taxon>
    </lineage>
</organism>
<feature type="transmembrane region" description="Helical" evidence="7">
    <location>
        <begin position="119"/>
        <end position="141"/>
    </location>
</feature>
<evidence type="ECO:0000256" key="2">
    <source>
        <dbReference type="ARBA" id="ARBA00009425"/>
    </source>
</evidence>
<dbReference type="PANTHER" id="PTHR33932:SF4">
    <property type="entry name" value="NA(+)_H(+) ANTIPORTER SUBUNIT B"/>
    <property type="match status" value="1"/>
</dbReference>
<sequence length="153" mass="16359">MAGPRSDHHVILRVVAKPLIPIIALFALYVHFHGDYSPGGGFQAGVIIVVAVVLYALVFGITPAMRAVPPVFARSLAALGFIIFAGVGVWALIMGGNFLDYDVLFNEEPGGHMGQHYGIIAVEVGVLFAVAGSMLSIFYAFAGRVTEIKDEDW</sequence>
<dbReference type="InterPro" id="IPR050622">
    <property type="entry name" value="CPA3_antiporter_subunitB"/>
</dbReference>
<dbReference type="InterPro" id="IPR007182">
    <property type="entry name" value="MnhB"/>
</dbReference>
<keyword evidence="5 7" id="KW-1133">Transmembrane helix</keyword>
<evidence type="ECO:0000256" key="6">
    <source>
        <dbReference type="ARBA" id="ARBA00023136"/>
    </source>
</evidence>
<feature type="domain" description="Na+/H+ antiporter MnhB subunit-related protein" evidence="8">
    <location>
        <begin position="11"/>
        <end position="135"/>
    </location>
</feature>
<feature type="transmembrane region" description="Helical" evidence="7">
    <location>
        <begin position="76"/>
        <end position="99"/>
    </location>
</feature>
<name>A0A399QVW7_9PROT</name>
<reference evidence="9 10" key="1">
    <citation type="submission" date="2018-08" db="EMBL/GenBank/DDBJ databases">
        <title>Henriciella mobilis sp. nov., isolated from seawater.</title>
        <authorList>
            <person name="Cheng H."/>
            <person name="Wu Y.-H."/>
            <person name="Xu X.-W."/>
            <person name="Guo L.-L."/>
        </authorList>
    </citation>
    <scope>NUCLEOTIDE SEQUENCE [LARGE SCALE GENOMIC DNA]</scope>
    <source>
        <strain evidence="9 10">CCUG66934</strain>
    </source>
</reference>
<evidence type="ECO:0000256" key="4">
    <source>
        <dbReference type="ARBA" id="ARBA00022692"/>
    </source>
</evidence>